<keyword evidence="3" id="KW-0560">Oxidoreductase</keyword>
<dbReference type="Pfam" id="PF13462">
    <property type="entry name" value="Thioredoxin_4"/>
    <property type="match status" value="1"/>
</dbReference>
<dbReference type="Gene3D" id="3.40.30.10">
    <property type="entry name" value="Glutaredoxin"/>
    <property type="match status" value="1"/>
</dbReference>
<evidence type="ECO:0000256" key="2">
    <source>
        <dbReference type="ARBA" id="ARBA00022729"/>
    </source>
</evidence>
<sequence>MNKPLDTTPTLGTPADVSSTDHARGSADASVTIIEYSDFQCPACATYYPLAERLLNESSTTVRFVYRHFPLYPVPHKNALMASEASEAAALQGKFWEMHDILFDNQKLWETSSTAGTIFETYAERIGLDVETYKKDVVSDVVKARVQKDWDEARTLGINSTPTFFVNGKAIVNPNGYEAFKAIIDSAIR</sequence>
<evidence type="ECO:0000313" key="9">
    <source>
        <dbReference type="Proteomes" id="UP000178089"/>
    </source>
</evidence>
<keyword evidence="2" id="KW-0732">Signal</keyword>
<protein>
    <recommendedName>
        <fullName evidence="7">Thioredoxin domain-containing protein</fullName>
    </recommendedName>
</protein>
<feature type="compositionally biased region" description="Polar residues" evidence="6">
    <location>
        <begin position="1"/>
        <end position="18"/>
    </location>
</feature>
<reference evidence="8 9" key="1">
    <citation type="journal article" date="2016" name="Nat. Commun.">
        <title>Thousands of microbial genomes shed light on interconnected biogeochemical processes in an aquifer system.</title>
        <authorList>
            <person name="Anantharaman K."/>
            <person name="Brown C.T."/>
            <person name="Hug L.A."/>
            <person name="Sharon I."/>
            <person name="Castelle C.J."/>
            <person name="Probst A.J."/>
            <person name="Thomas B.C."/>
            <person name="Singh A."/>
            <person name="Wilkins M.J."/>
            <person name="Karaoz U."/>
            <person name="Brodie E.L."/>
            <person name="Williams K.H."/>
            <person name="Hubbard S.S."/>
            <person name="Banfield J.F."/>
        </authorList>
    </citation>
    <scope>NUCLEOTIDE SEQUENCE [LARGE SCALE GENOMIC DNA]</scope>
</reference>
<gene>
    <name evidence="8" type="ORF">A3F51_02535</name>
</gene>
<dbReference type="STRING" id="1802315.A3F51_02535"/>
<organism evidence="8 9">
    <name type="scientific">Candidatus Taylorbacteria bacterium RIFCSPHIGHO2_12_FULL_45_16</name>
    <dbReference type="NCBI Taxonomy" id="1802315"/>
    <lineage>
        <taxon>Bacteria</taxon>
        <taxon>Candidatus Tayloriibacteriota</taxon>
    </lineage>
</organism>
<feature type="region of interest" description="Disordered" evidence="6">
    <location>
        <begin position="1"/>
        <end position="23"/>
    </location>
</feature>
<dbReference type="SUPFAM" id="SSF52833">
    <property type="entry name" value="Thioredoxin-like"/>
    <property type="match status" value="1"/>
</dbReference>
<name>A0A1G2N0W7_9BACT</name>
<dbReference type="InterPro" id="IPR012336">
    <property type="entry name" value="Thioredoxin-like_fold"/>
</dbReference>
<dbReference type="GO" id="GO:0016491">
    <property type="term" value="F:oxidoreductase activity"/>
    <property type="evidence" value="ECO:0007669"/>
    <property type="project" value="UniProtKB-KW"/>
</dbReference>
<evidence type="ECO:0000259" key="7">
    <source>
        <dbReference type="PROSITE" id="PS51352"/>
    </source>
</evidence>
<dbReference type="PROSITE" id="PS51352">
    <property type="entry name" value="THIOREDOXIN_2"/>
    <property type="match status" value="1"/>
</dbReference>
<keyword evidence="4" id="KW-1015">Disulfide bond</keyword>
<evidence type="ECO:0000256" key="5">
    <source>
        <dbReference type="ARBA" id="ARBA00023284"/>
    </source>
</evidence>
<dbReference type="AlphaFoldDB" id="A0A1G2N0W7"/>
<evidence type="ECO:0000256" key="3">
    <source>
        <dbReference type="ARBA" id="ARBA00023002"/>
    </source>
</evidence>
<accession>A0A1G2N0W7</accession>
<comment type="similarity">
    <text evidence="1">Belongs to the thioredoxin family. DsbA subfamily.</text>
</comment>
<comment type="caution">
    <text evidence="8">The sequence shown here is derived from an EMBL/GenBank/DDBJ whole genome shotgun (WGS) entry which is preliminary data.</text>
</comment>
<feature type="domain" description="Thioredoxin" evidence="7">
    <location>
        <begin position="1"/>
        <end position="189"/>
    </location>
</feature>
<dbReference type="InterPro" id="IPR013766">
    <property type="entry name" value="Thioredoxin_domain"/>
</dbReference>
<dbReference type="InterPro" id="IPR036249">
    <property type="entry name" value="Thioredoxin-like_sf"/>
</dbReference>
<dbReference type="Proteomes" id="UP000178089">
    <property type="component" value="Unassembled WGS sequence"/>
</dbReference>
<evidence type="ECO:0000256" key="4">
    <source>
        <dbReference type="ARBA" id="ARBA00023157"/>
    </source>
</evidence>
<dbReference type="PANTHER" id="PTHR13887">
    <property type="entry name" value="GLUTATHIONE S-TRANSFERASE KAPPA"/>
    <property type="match status" value="1"/>
</dbReference>
<evidence type="ECO:0000256" key="6">
    <source>
        <dbReference type="SAM" id="MobiDB-lite"/>
    </source>
</evidence>
<evidence type="ECO:0000256" key="1">
    <source>
        <dbReference type="ARBA" id="ARBA00005791"/>
    </source>
</evidence>
<keyword evidence="5" id="KW-0676">Redox-active center</keyword>
<evidence type="ECO:0000313" key="8">
    <source>
        <dbReference type="EMBL" id="OHA28851.1"/>
    </source>
</evidence>
<dbReference type="PANTHER" id="PTHR13887:SF14">
    <property type="entry name" value="DISULFIDE BOND FORMATION PROTEIN D"/>
    <property type="match status" value="1"/>
</dbReference>
<dbReference type="EMBL" id="MHRT01000007">
    <property type="protein sequence ID" value="OHA28851.1"/>
    <property type="molecule type" value="Genomic_DNA"/>
</dbReference>
<proteinExistence type="inferred from homology"/>